<evidence type="ECO:0000256" key="1">
    <source>
        <dbReference type="ARBA" id="ARBA00004496"/>
    </source>
</evidence>
<keyword evidence="4" id="KW-0678">Repressor</keyword>
<dbReference type="SUPFAM" id="SSF54495">
    <property type="entry name" value="UBC-like"/>
    <property type="match status" value="1"/>
</dbReference>
<dbReference type="PANTHER" id="PTHR16301">
    <property type="entry name" value="IMPACT-RELATED"/>
    <property type="match status" value="1"/>
</dbReference>
<dbReference type="InterPro" id="IPR006575">
    <property type="entry name" value="RWD_dom"/>
</dbReference>
<keyword evidence="3" id="KW-0963">Cytoplasm</keyword>
<dbReference type="InterPro" id="IPR016135">
    <property type="entry name" value="UBQ-conjugating_enzyme/RWD"/>
</dbReference>
<dbReference type="Proteomes" id="UP000232323">
    <property type="component" value="Unassembled WGS sequence"/>
</dbReference>
<reference evidence="8 9" key="1">
    <citation type="submission" date="2017-08" db="EMBL/GenBank/DDBJ databases">
        <title>Acidophilic green algal genome provides insights into adaptation to an acidic environment.</title>
        <authorList>
            <person name="Hirooka S."/>
            <person name="Hirose Y."/>
            <person name="Kanesaki Y."/>
            <person name="Higuchi S."/>
            <person name="Fujiwara T."/>
            <person name="Onuma R."/>
            <person name="Era A."/>
            <person name="Ohbayashi R."/>
            <person name="Uzuka A."/>
            <person name="Nozaki H."/>
            <person name="Yoshikawa H."/>
            <person name="Miyagishima S.Y."/>
        </authorList>
    </citation>
    <scope>NUCLEOTIDE SEQUENCE [LARGE SCALE GENOMIC DNA]</scope>
    <source>
        <strain evidence="8 9">NIES-2499</strain>
    </source>
</reference>
<dbReference type="Gene3D" id="3.30.230.30">
    <property type="entry name" value="Impact, N-terminal domain"/>
    <property type="match status" value="1"/>
</dbReference>
<keyword evidence="6" id="KW-0346">Stress response</keyword>
<organism evidence="8 9">
    <name type="scientific">Chlamydomonas eustigma</name>
    <dbReference type="NCBI Taxonomy" id="1157962"/>
    <lineage>
        <taxon>Eukaryota</taxon>
        <taxon>Viridiplantae</taxon>
        <taxon>Chlorophyta</taxon>
        <taxon>core chlorophytes</taxon>
        <taxon>Chlorophyceae</taxon>
        <taxon>CS clade</taxon>
        <taxon>Chlamydomonadales</taxon>
        <taxon>Chlamydomonadaceae</taxon>
        <taxon>Chlamydomonas</taxon>
    </lineage>
</organism>
<evidence type="ECO:0000313" key="9">
    <source>
        <dbReference type="Proteomes" id="UP000232323"/>
    </source>
</evidence>
<dbReference type="InterPro" id="IPR020568">
    <property type="entry name" value="Ribosomal_Su5_D2-typ_SF"/>
</dbReference>
<dbReference type="InterPro" id="IPR001498">
    <property type="entry name" value="Impact_N"/>
</dbReference>
<comment type="subcellular location">
    <subcellularLocation>
        <location evidence="1">Cytoplasm</location>
    </subcellularLocation>
</comment>
<dbReference type="AlphaFoldDB" id="A0A250X6I6"/>
<gene>
    <name evidence="8" type="ORF">CEUSTIGMA_g6131.t1</name>
</gene>
<evidence type="ECO:0000256" key="2">
    <source>
        <dbReference type="ARBA" id="ARBA00007665"/>
    </source>
</evidence>
<dbReference type="SUPFAM" id="SSF54211">
    <property type="entry name" value="Ribosomal protein S5 domain 2-like"/>
    <property type="match status" value="1"/>
</dbReference>
<comment type="similarity">
    <text evidence="2">Belongs to the IMPACT family.</text>
</comment>
<dbReference type="Pfam" id="PF01205">
    <property type="entry name" value="Impact_N"/>
    <property type="match status" value="1"/>
</dbReference>
<evidence type="ECO:0000256" key="6">
    <source>
        <dbReference type="ARBA" id="ARBA00023016"/>
    </source>
</evidence>
<evidence type="ECO:0000313" key="8">
    <source>
        <dbReference type="EMBL" id="GAX78693.1"/>
    </source>
</evidence>
<protein>
    <recommendedName>
        <fullName evidence="7">RWD domain-containing protein</fullName>
    </recommendedName>
</protein>
<dbReference type="CDD" id="cd23821">
    <property type="entry name" value="RWD_IMPACT"/>
    <property type="match status" value="1"/>
</dbReference>
<dbReference type="OrthoDB" id="69641at2759"/>
<dbReference type="PANTHER" id="PTHR16301:SF25">
    <property type="entry name" value="PROTEIN IMPACT"/>
    <property type="match status" value="1"/>
</dbReference>
<dbReference type="Gene3D" id="3.10.110.10">
    <property type="entry name" value="Ubiquitin Conjugating Enzyme"/>
    <property type="match status" value="1"/>
</dbReference>
<dbReference type="GO" id="GO:0140469">
    <property type="term" value="P:GCN2-mediated signaling"/>
    <property type="evidence" value="ECO:0007669"/>
    <property type="project" value="TreeGrafter"/>
</dbReference>
<proteinExistence type="inferred from homology"/>
<comment type="caution">
    <text evidence="8">The sequence shown here is derived from an EMBL/GenBank/DDBJ whole genome shotgun (WGS) entry which is preliminary data.</text>
</comment>
<accession>A0A250X6I6</accession>
<evidence type="ECO:0000256" key="5">
    <source>
        <dbReference type="ARBA" id="ARBA00022845"/>
    </source>
</evidence>
<name>A0A250X6I6_9CHLO</name>
<dbReference type="InterPro" id="IPR023582">
    <property type="entry name" value="Impact"/>
</dbReference>
<dbReference type="EMBL" id="BEGY01000034">
    <property type="protein sequence ID" value="GAX78693.1"/>
    <property type="molecule type" value="Genomic_DNA"/>
</dbReference>
<keyword evidence="5" id="KW-0810">Translation regulation</keyword>
<dbReference type="STRING" id="1157962.A0A250X6I6"/>
<dbReference type="GO" id="GO:0005737">
    <property type="term" value="C:cytoplasm"/>
    <property type="evidence" value="ECO:0007669"/>
    <property type="project" value="UniProtKB-SubCell"/>
</dbReference>
<keyword evidence="9" id="KW-1185">Reference proteome</keyword>
<dbReference type="InterPro" id="IPR036956">
    <property type="entry name" value="Impact_N_sf"/>
</dbReference>
<evidence type="ECO:0000256" key="4">
    <source>
        <dbReference type="ARBA" id="ARBA00022491"/>
    </source>
</evidence>
<evidence type="ECO:0000259" key="7">
    <source>
        <dbReference type="PROSITE" id="PS50908"/>
    </source>
</evidence>
<dbReference type="PROSITE" id="PS00910">
    <property type="entry name" value="UPF0029"/>
    <property type="match status" value="1"/>
</dbReference>
<dbReference type="GO" id="GO:0006446">
    <property type="term" value="P:regulation of translational initiation"/>
    <property type="evidence" value="ECO:0007669"/>
    <property type="project" value="TreeGrafter"/>
</dbReference>
<dbReference type="InterPro" id="IPR020569">
    <property type="entry name" value="UPF0029_Impact_CS"/>
</dbReference>
<feature type="domain" description="RWD" evidence="7">
    <location>
        <begin position="7"/>
        <end position="105"/>
    </location>
</feature>
<dbReference type="PROSITE" id="PS50908">
    <property type="entry name" value="RWD"/>
    <property type="match status" value="1"/>
</dbReference>
<evidence type="ECO:0000256" key="3">
    <source>
        <dbReference type="ARBA" id="ARBA00022490"/>
    </source>
</evidence>
<sequence length="311" mass="33988">MDAQALEEMEALAAIYGEDCGIDVDVHTVHAYLPSKSCVPHLVVSAHLHTDYPAHTAPLLEFHAPPHVSNDMIAAALRDMDQLFIPGEVVLFRYIEWLKDQPQLYNVDAVKACSAAALDKAHDPQDVNLPIAEKVDAKEASSYDMGPAIQGLHKGGDANSELVVEVRQRIVSGPPIIEKKSTFQAHLASVNSVEEVTAVMDALLQVTKIANATHNIMAYRIYSLDKQSFIQDSDDDGESAAGGRLLHLLQVTDVRNVVVVVSRWFGGVLLGPSRFSFINNTARQLLENQGFLRGNVDTITVSKRSGCKKNK</sequence>
<dbReference type="Pfam" id="PF05773">
    <property type="entry name" value="RWD"/>
    <property type="match status" value="1"/>
</dbReference>